<protein>
    <submittedName>
        <fullName evidence="1">Uncharacterized protein</fullName>
    </submittedName>
</protein>
<evidence type="ECO:0000313" key="1">
    <source>
        <dbReference type="EMBL" id="ELU39594.1"/>
    </source>
</evidence>
<keyword evidence="2" id="KW-1185">Reference proteome</keyword>
<organism evidence="1 2">
    <name type="scientific">Thanatephorus cucumeris (strain AG1-IA)</name>
    <name type="common">Rice sheath blight fungus</name>
    <name type="synonym">Rhizoctonia solani</name>
    <dbReference type="NCBI Taxonomy" id="983506"/>
    <lineage>
        <taxon>Eukaryota</taxon>
        <taxon>Fungi</taxon>
        <taxon>Dikarya</taxon>
        <taxon>Basidiomycota</taxon>
        <taxon>Agaricomycotina</taxon>
        <taxon>Agaricomycetes</taxon>
        <taxon>Cantharellales</taxon>
        <taxon>Ceratobasidiaceae</taxon>
        <taxon>Rhizoctonia</taxon>
        <taxon>Rhizoctonia solani AG-1</taxon>
    </lineage>
</organism>
<name>L8WT85_THACA</name>
<sequence>MQAKSRHRAGMKSIAKAEAQPTANNIIQSFVGLHYNKRRGITPADRKFDINHLRTATHNIALINELAFYKDEAWVRAGSIIIVACSVDWATSDRTSKVPHPRVRCYLLDFEKSSGPGSWGYRARLSTWPGIEVDHSLSFGVPALFRHELIDLGLTAAYEVLTAAEQISKPLTLVSTTHDPEREVFDQGFHILNKPKKKDCLRDNFGEYGLDSMSHTMIAPFKVAVPPITIQNSNIPYKPVLAALEIPVDPPSSCFPLAGLQSCFVDVIVGVGGLGNNHGELARTGICHSGAPFLILPTVITFAEEVLVHAPDLEPFNTYYLGRPSLATRVDGCDMALLPEPVPHRAPIHREPGVRCTRLDLLILCLILSLCRCEDFIPFPGASTLISIARLRLPEGFVDQVPSGKSLIIVQVSDTQDIGSAAYPRRSPGWNSLAPPSIKVIGASPPSVLQSGHANMMLFFAVVMISRLQLNLRSESICFTPRMPTSQLPPLSSPPIREKEKQVSGTVSTLSYYFGATVEDLGKDLAMYQDVPDDGTEMTKITEGPRCSCAKLKCAGHGFGCEPAVELEMGPMRPISSGMTGFAANEVAYLDRVVLVSPVIVEGRSREGV</sequence>
<dbReference type="AlphaFoldDB" id="L8WT85"/>
<proteinExistence type="predicted"/>
<evidence type="ECO:0000313" key="2">
    <source>
        <dbReference type="Proteomes" id="UP000011668"/>
    </source>
</evidence>
<dbReference type="HOGENOM" id="CLU_448474_0_0_1"/>
<gene>
    <name evidence="1" type="ORF">AG1IA_06378</name>
</gene>
<accession>L8WT85</accession>
<reference evidence="1 2" key="1">
    <citation type="journal article" date="2013" name="Nat. Commun.">
        <title>The evolution and pathogenic mechanisms of the rice sheath blight pathogen.</title>
        <authorList>
            <person name="Zheng A."/>
            <person name="Lin R."/>
            <person name="Xu L."/>
            <person name="Qin P."/>
            <person name="Tang C."/>
            <person name="Ai P."/>
            <person name="Zhang D."/>
            <person name="Liu Y."/>
            <person name="Sun Z."/>
            <person name="Feng H."/>
            <person name="Wang Y."/>
            <person name="Chen Y."/>
            <person name="Liang X."/>
            <person name="Fu R."/>
            <person name="Li Q."/>
            <person name="Zhang J."/>
            <person name="Yu X."/>
            <person name="Xie Z."/>
            <person name="Ding L."/>
            <person name="Guan P."/>
            <person name="Tang J."/>
            <person name="Liang Y."/>
            <person name="Wang S."/>
            <person name="Deng Q."/>
            <person name="Li S."/>
            <person name="Zhu J."/>
            <person name="Wang L."/>
            <person name="Liu H."/>
            <person name="Li P."/>
        </authorList>
    </citation>
    <scope>NUCLEOTIDE SEQUENCE [LARGE SCALE GENOMIC DNA]</scope>
    <source>
        <strain evidence="2">AG-1 IA</strain>
    </source>
</reference>
<dbReference type="Proteomes" id="UP000011668">
    <property type="component" value="Unassembled WGS sequence"/>
</dbReference>
<dbReference type="EMBL" id="AFRT01001691">
    <property type="protein sequence ID" value="ELU39594.1"/>
    <property type="molecule type" value="Genomic_DNA"/>
</dbReference>
<dbReference type="OrthoDB" id="3242376at2759"/>
<comment type="caution">
    <text evidence="1">The sequence shown here is derived from an EMBL/GenBank/DDBJ whole genome shotgun (WGS) entry which is preliminary data.</text>
</comment>
<dbReference type="STRING" id="983506.L8WT85"/>